<comment type="caution">
    <text evidence="1">The sequence shown here is derived from an EMBL/GenBank/DDBJ whole genome shotgun (WGS) entry which is preliminary data.</text>
</comment>
<organism evidence="1 2">
    <name type="scientific">Methylobacterium tardum</name>
    <dbReference type="NCBI Taxonomy" id="374432"/>
    <lineage>
        <taxon>Bacteria</taxon>
        <taxon>Pseudomonadati</taxon>
        <taxon>Pseudomonadota</taxon>
        <taxon>Alphaproteobacteria</taxon>
        <taxon>Hyphomicrobiales</taxon>
        <taxon>Methylobacteriaceae</taxon>
        <taxon>Methylobacterium</taxon>
    </lineage>
</organism>
<evidence type="ECO:0000313" key="2">
    <source>
        <dbReference type="Proteomes" id="UP001157440"/>
    </source>
</evidence>
<reference evidence="2" key="1">
    <citation type="journal article" date="2019" name="Int. J. Syst. Evol. Microbiol.">
        <title>The Global Catalogue of Microorganisms (GCM) 10K type strain sequencing project: providing services to taxonomists for standard genome sequencing and annotation.</title>
        <authorList>
            <consortium name="The Broad Institute Genomics Platform"/>
            <consortium name="The Broad Institute Genome Sequencing Center for Infectious Disease"/>
            <person name="Wu L."/>
            <person name="Ma J."/>
        </authorList>
    </citation>
    <scope>NUCLEOTIDE SEQUENCE [LARGE SCALE GENOMIC DNA]</scope>
    <source>
        <strain evidence="2">NBRC 103632</strain>
    </source>
</reference>
<accession>A0AA37TFV8</accession>
<protein>
    <submittedName>
        <fullName evidence="1">Uncharacterized protein</fullName>
    </submittedName>
</protein>
<name>A0AA37TFV8_9HYPH</name>
<sequence length="84" mass="9003">MALTAAAASLAMQQAASLHDVCRIAAGLTPDVLHALIDSYLPDHDEGAVEPRGTVLSHGIYWTDTHYVHAAADGRFVVYERDDA</sequence>
<dbReference type="Proteomes" id="UP001157440">
    <property type="component" value="Unassembled WGS sequence"/>
</dbReference>
<dbReference type="RefSeq" id="WP_238194316.1">
    <property type="nucleotide sequence ID" value="NZ_BPQZ01000001.1"/>
</dbReference>
<dbReference type="EMBL" id="BSPL01000017">
    <property type="protein sequence ID" value="GLS71265.1"/>
    <property type="molecule type" value="Genomic_DNA"/>
</dbReference>
<dbReference type="AlphaFoldDB" id="A0AA37TFV8"/>
<evidence type="ECO:0000313" key="1">
    <source>
        <dbReference type="EMBL" id="GLS71265.1"/>
    </source>
</evidence>
<proteinExistence type="predicted"/>
<gene>
    <name evidence="1" type="ORF">GCM10007890_32780</name>
</gene>
<keyword evidence="2" id="KW-1185">Reference proteome</keyword>